<organism evidence="1 2">
    <name type="scientific">Mucilaginibacter gossypii</name>
    <dbReference type="NCBI Taxonomy" id="551996"/>
    <lineage>
        <taxon>Bacteria</taxon>
        <taxon>Pseudomonadati</taxon>
        <taxon>Bacteroidota</taxon>
        <taxon>Sphingobacteriia</taxon>
        <taxon>Sphingobacteriales</taxon>
        <taxon>Sphingobacteriaceae</taxon>
        <taxon>Mucilaginibacter</taxon>
    </lineage>
</organism>
<proteinExistence type="predicted"/>
<sequence length="101" mass="11698">MKAIVRNVLLACLISTFAFFGAVGRRQHVKKIGNTVVVVKPTTTQNAESRKETLTCLSVAFLAWVLCFWRCGVINRRLNAEREYQQRFNEYMRNSAFHRES</sequence>
<keyword evidence="2" id="KW-1185">Reference proteome</keyword>
<protein>
    <submittedName>
        <fullName evidence="1">Uncharacterized protein</fullName>
    </submittedName>
</protein>
<dbReference type="Proteomes" id="UP000199705">
    <property type="component" value="Unassembled WGS sequence"/>
</dbReference>
<reference evidence="2" key="1">
    <citation type="submission" date="2016-10" db="EMBL/GenBank/DDBJ databases">
        <authorList>
            <person name="Varghese N."/>
            <person name="Submissions S."/>
        </authorList>
    </citation>
    <scope>NUCLEOTIDE SEQUENCE [LARGE SCALE GENOMIC DNA]</scope>
    <source>
        <strain evidence="2">Gh-67</strain>
    </source>
</reference>
<evidence type="ECO:0000313" key="2">
    <source>
        <dbReference type="Proteomes" id="UP000199705"/>
    </source>
</evidence>
<name>A0A1G8BAH2_9SPHI</name>
<dbReference type="RefSeq" id="WP_091169600.1">
    <property type="nucleotide sequence ID" value="NZ_FNCG01000008.1"/>
</dbReference>
<dbReference type="STRING" id="551996.SAMN05192573_108192"/>
<evidence type="ECO:0000313" key="1">
    <source>
        <dbReference type="EMBL" id="SDH30206.1"/>
    </source>
</evidence>
<dbReference type="EMBL" id="FNCG01000008">
    <property type="protein sequence ID" value="SDH30206.1"/>
    <property type="molecule type" value="Genomic_DNA"/>
</dbReference>
<accession>A0A1G8BAH2</accession>
<dbReference type="AlphaFoldDB" id="A0A1G8BAH2"/>
<gene>
    <name evidence="1" type="ORF">SAMN05192573_108192</name>
</gene>